<accession>A0A4R3VCM4</accession>
<dbReference type="PANTHER" id="PTHR40057:SF1">
    <property type="entry name" value="SLR1162 PROTEIN"/>
    <property type="match status" value="1"/>
</dbReference>
<feature type="transmembrane region" description="Helical" evidence="1">
    <location>
        <begin position="153"/>
        <end position="172"/>
    </location>
</feature>
<keyword evidence="1" id="KW-0812">Transmembrane</keyword>
<feature type="transmembrane region" description="Helical" evidence="1">
    <location>
        <begin position="35"/>
        <end position="55"/>
    </location>
</feature>
<dbReference type="OrthoDB" id="1494254at2"/>
<dbReference type="SUPFAM" id="SSF54909">
    <property type="entry name" value="Dimeric alpha+beta barrel"/>
    <property type="match status" value="1"/>
</dbReference>
<evidence type="ECO:0000313" key="3">
    <source>
        <dbReference type="EMBL" id="TCV03077.1"/>
    </source>
</evidence>
<evidence type="ECO:0000256" key="1">
    <source>
        <dbReference type="SAM" id="Phobius"/>
    </source>
</evidence>
<dbReference type="Proteomes" id="UP000294692">
    <property type="component" value="Unassembled WGS sequence"/>
</dbReference>
<feature type="transmembrane region" description="Helical" evidence="1">
    <location>
        <begin position="128"/>
        <end position="147"/>
    </location>
</feature>
<proteinExistence type="predicted"/>
<organism evidence="3 4">
    <name type="scientific">Paracandidimonas soli</name>
    <dbReference type="NCBI Taxonomy" id="1917182"/>
    <lineage>
        <taxon>Bacteria</taxon>
        <taxon>Pseudomonadati</taxon>
        <taxon>Pseudomonadota</taxon>
        <taxon>Betaproteobacteria</taxon>
        <taxon>Burkholderiales</taxon>
        <taxon>Alcaligenaceae</taxon>
        <taxon>Paracandidimonas</taxon>
    </lineage>
</organism>
<keyword evidence="1" id="KW-0472">Membrane</keyword>
<reference evidence="3 4" key="1">
    <citation type="submission" date="2019-03" db="EMBL/GenBank/DDBJ databases">
        <title>Genomic Encyclopedia of Type Strains, Phase IV (KMG-IV): sequencing the most valuable type-strain genomes for metagenomic binning, comparative biology and taxonomic classification.</title>
        <authorList>
            <person name="Goeker M."/>
        </authorList>
    </citation>
    <scope>NUCLEOTIDE SEQUENCE [LARGE SCALE GENOMIC DNA]</scope>
    <source>
        <strain evidence="3 4">DSM 100048</strain>
    </source>
</reference>
<name>A0A4R3VCM4_9BURK</name>
<dbReference type="Gene3D" id="3.30.70.100">
    <property type="match status" value="1"/>
</dbReference>
<keyword evidence="4" id="KW-1185">Reference proteome</keyword>
<dbReference type="InterPro" id="IPR011008">
    <property type="entry name" value="Dimeric_a/b-barrel"/>
</dbReference>
<dbReference type="InterPro" id="IPR007138">
    <property type="entry name" value="ABM_dom"/>
</dbReference>
<sequence>MEQAGGTTSIPVTLVVTRKVAPERHAEFQAWMRKGVLLVAGFPGFLGAGVLAPSAQGRTFQIVLRFADEDSMGRWERSLSRRMWLEHGEMLVQESESRHLTGMELIFGRQDAVALPPRWKRSVSIWTFVYPASLCLNTATLAMFPSLPLPFRVMMVTMVQVPLMIYVGAPFVNRLLRKWLYPPAARRS</sequence>
<dbReference type="Pfam" id="PF03992">
    <property type="entry name" value="ABM"/>
    <property type="match status" value="1"/>
</dbReference>
<comment type="caution">
    <text evidence="3">The sequence shown here is derived from an EMBL/GenBank/DDBJ whole genome shotgun (WGS) entry which is preliminary data.</text>
</comment>
<dbReference type="PROSITE" id="PS51725">
    <property type="entry name" value="ABM"/>
    <property type="match status" value="1"/>
</dbReference>
<evidence type="ECO:0000259" key="2">
    <source>
        <dbReference type="PROSITE" id="PS51725"/>
    </source>
</evidence>
<protein>
    <recommendedName>
        <fullName evidence="2">ABM domain-containing protein</fullName>
    </recommendedName>
</protein>
<dbReference type="PANTHER" id="PTHR40057">
    <property type="entry name" value="SLR1162 PROTEIN"/>
    <property type="match status" value="1"/>
</dbReference>
<keyword evidence="1" id="KW-1133">Transmembrane helix</keyword>
<feature type="domain" description="ABM" evidence="2">
    <location>
        <begin position="12"/>
        <end position="100"/>
    </location>
</feature>
<gene>
    <name evidence="3" type="ORF">EV686_101539</name>
</gene>
<dbReference type="EMBL" id="SMBX01000001">
    <property type="protein sequence ID" value="TCV03077.1"/>
    <property type="molecule type" value="Genomic_DNA"/>
</dbReference>
<dbReference type="RefSeq" id="WP_132473204.1">
    <property type="nucleotide sequence ID" value="NZ_SMBX01000001.1"/>
</dbReference>
<dbReference type="AlphaFoldDB" id="A0A4R3VCM4"/>
<dbReference type="InterPro" id="IPR038762">
    <property type="entry name" value="ABM_predict"/>
</dbReference>
<evidence type="ECO:0000313" key="4">
    <source>
        <dbReference type="Proteomes" id="UP000294692"/>
    </source>
</evidence>